<evidence type="ECO:0000256" key="1">
    <source>
        <dbReference type="SAM" id="Phobius"/>
    </source>
</evidence>
<proteinExistence type="predicted"/>
<dbReference type="AlphaFoldDB" id="A0A2P2C0P6"/>
<dbReference type="EMBL" id="CZKA01000021">
    <property type="protein sequence ID" value="CUR55593.1"/>
    <property type="molecule type" value="Genomic_DNA"/>
</dbReference>
<name>A0A2P2C0P6_9ZZZZ</name>
<keyword evidence="1" id="KW-0812">Transmembrane</keyword>
<keyword evidence="1" id="KW-0472">Membrane</keyword>
<protein>
    <submittedName>
        <fullName evidence="2">Uncharacterized protein</fullName>
    </submittedName>
</protein>
<feature type="transmembrane region" description="Helical" evidence="1">
    <location>
        <begin position="39"/>
        <end position="59"/>
    </location>
</feature>
<keyword evidence="1" id="KW-1133">Transmembrane helix</keyword>
<organism evidence="2">
    <name type="scientific">metagenome</name>
    <dbReference type="NCBI Taxonomy" id="256318"/>
    <lineage>
        <taxon>unclassified sequences</taxon>
        <taxon>metagenomes</taxon>
    </lineage>
</organism>
<accession>A0A2P2C0P6</accession>
<gene>
    <name evidence="2" type="ORF">NOCA2280035</name>
</gene>
<reference evidence="2" key="1">
    <citation type="submission" date="2015-08" db="EMBL/GenBank/DDBJ databases">
        <authorList>
            <person name="Babu N.S."/>
            <person name="Beckwith C.J."/>
            <person name="Beseler K.G."/>
            <person name="Brison A."/>
            <person name="Carone J.V."/>
            <person name="Caskin T.P."/>
            <person name="Diamond M."/>
            <person name="Durham M.E."/>
            <person name="Foxe J.M."/>
            <person name="Go M."/>
            <person name="Henderson B.A."/>
            <person name="Jones I.B."/>
            <person name="McGettigan J.A."/>
            <person name="Micheletti S.J."/>
            <person name="Nasrallah M.E."/>
            <person name="Ortiz D."/>
            <person name="Piller C.R."/>
            <person name="Privatt S.R."/>
            <person name="Schneider S.L."/>
            <person name="Sharp S."/>
            <person name="Smith T.C."/>
            <person name="Stanton J.D."/>
            <person name="Ullery H.E."/>
            <person name="Wilson R.J."/>
            <person name="Serrano M.G."/>
            <person name="Buck G."/>
            <person name="Lee V."/>
            <person name="Wang Y."/>
            <person name="Carvalho R."/>
            <person name="Voegtly L."/>
            <person name="Shi R."/>
            <person name="Duckworth R."/>
            <person name="Johnson A."/>
            <person name="Loviza R."/>
            <person name="Walstead R."/>
            <person name="Shah Z."/>
            <person name="Kiflezghi M."/>
            <person name="Wade K."/>
            <person name="Ball S.L."/>
            <person name="Bradley K.W."/>
            <person name="Asai D.J."/>
            <person name="Bowman C.A."/>
            <person name="Russell D.A."/>
            <person name="Pope W.H."/>
            <person name="Jacobs-Sera D."/>
            <person name="Hendrix R.W."/>
            <person name="Hatfull G.F."/>
        </authorList>
    </citation>
    <scope>NUCLEOTIDE SEQUENCE</scope>
</reference>
<dbReference type="SUPFAM" id="SSF82171">
    <property type="entry name" value="DPP6 N-terminal domain-like"/>
    <property type="match status" value="1"/>
</dbReference>
<sequence>MTEQRLRELLRESVAHESGPDLADAAWEQSRRSRRRSRLAAVAGSVAAVVVVAGGVALLERPDAGLAPMPAPGVSSPVGEADADLDGTPVWWSPTGADEAALPSIGRSLTRLPEEIDLSARAADIATAPLDQALAAFAVLDDFGVQRLLLLGADGSYRTLDISALDPVTKPNGYLLPPESPSMLSPDGRTLLFPQDGHLELYDLRANAWRRIETGSRPTAFATWTAEGQIHLPRSSGSTSGPVYDVAGELVGAADLHPPTEGIPLGQAAVYGVTRTSPDRSSVAQSWSIGAGVPAPSDTFADPEIMVVTPGIDSSILAFPESGDQPVRWKQCCPAAGWLDDDTVVYESRKAVPQLIAWRIGTHDFHTVTTITGFTAGQESYTASWADLDRVG</sequence>
<evidence type="ECO:0000313" key="2">
    <source>
        <dbReference type="EMBL" id="CUR55593.1"/>
    </source>
</evidence>